<evidence type="ECO:0000256" key="1">
    <source>
        <dbReference type="SAM" id="MobiDB-lite"/>
    </source>
</evidence>
<feature type="region of interest" description="Disordered" evidence="1">
    <location>
        <begin position="1"/>
        <end position="25"/>
    </location>
</feature>
<evidence type="ECO:0000313" key="4">
    <source>
        <dbReference type="Proteomes" id="UP001236652"/>
    </source>
</evidence>
<keyword evidence="2" id="KW-1133">Transmembrane helix</keyword>
<feature type="transmembrane region" description="Helical" evidence="2">
    <location>
        <begin position="46"/>
        <end position="65"/>
    </location>
</feature>
<dbReference type="EMBL" id="CP126446">
    <property type="protein sequence ID" value="WIF96786.1"/>
    <property type="molecule type" value="Genomic_DNA"/>
</dbReference>
<accession>A0ABY8USY1</accession>
<evidence type="ECO:0000313" key="3">
    <source>
        <dbReference type="EMBL" id="WIF96786.1"/>
    </source>
</evidence>
<evidence type="ECO:0000256" key="2">
    <source>
        <dbReference type="SAM" id="Phobius"/>
    </source>
</evidence>
<keyword evidence="2" id="KW-0472">Membrane</keyword>
<name>A0ABY8USY1_9BACI</name>
<dbReference type="RefSeq" id="WP_231417052.1">
    <property type="nucleotide sequence ID" value="NZ_CP126446.1"/>
</dbReference>
<keyword evidence="4" id="KW-1185">Reference proteome</keyword>
<gene>
    <name evidence="3" type="ORF">QNI29_13620</name>
</gene>
<keyword evidence="2" id="KW-0812">Transmembrane</keyword>
<proteinExistence type="predicted"/>
<protein>
    <submittedName>
        <fullName evidence="3">DUF6366 family protein</fullName>
    </submittedName>
</protein>
<sequence length="68" mass="7723">MGDKKETAKERRKRLTNGSNYDMTAERKESYSNEDLFSLGHLVNKLGWKGTGVLTIALIVAYILYTLI</sequence>
<dbReference type="InterPro" id="IPR045946">
    <property type="entry name" value="DUF6366"/>
</dbReference>
<organism evidence="3 4">
    <name type="scientific">Pontibacillus chungwhensis</name>
    <dbReference type="NCBI Taxonomy" id="265426"/>
    <lineage>
        <taxon>Bacteria</taxon>
        <taxon>Bacillati</taxon>
        <taxon>Bacillota</taxon>
        <taxon>Bacilli</taxon>
        <taxon>Bacillales</taxon>
        <taxon>Bacillaceae</taxon>
        <taxon>Pontibacillus</taxon>
    </lineage>
</organism>
<dbReference type="Pfam" id="PF19893">
    <property type="entry name" value="DUF6366"/>
    <property type="match status" value="1"/>
</dbReference>
<dbReference type="Proteomes" id="UP001236652">
    <property type="component" value="Chromosome"/>
</dbReference>
<reference evidence="3 4" key="1">
    <citation type="submission" date="2023-05" db="EMBL/GenBank/DDBJ databases">
        <title>Comparative genomics reveals the evidence of polycyclic aromatic hydrocarbons degradation in moderately halophilic genus Pontibacillus.</title>
        <authorList>
            <person name="Yang H."/>
            <person name="Qian Z."/>
        </authorList>
    </citation>
    <scope>NUCLEOTIDE SEQUENCE [LARGE SCALE GENOMIC DNA]</scope>
    <source>
        <strain evidence="4">HN14</strain>
    </source>
</reference>